<protein>
    <submittedName>
        <fullName evidence="2">DUF6357 family protein</fullName>
    </submittedName>
</protein>
<dbReference type="Pfam" id="PF19884">
    <property type="entry name" value="DUF6357"/>
    <property type="match status" value="1"/>
</dbReference>
<organism evidence="2 3">
    <name type="scientific">Brachybacterium huguangmaarense</name>
    <dbReference type="NCBI Taxonomy" id="1652028"/>
    <lineage>
        <taxon>Bacteria</taxon>
        <taxon>Bacillati</taxon>
        <taxon>Actinomycetota</taxon>
        <taxon>Actinomycetes</taxon>
        <taxon>Micrococcales</taxon>
        <taxon>Dermabacteraceae</taxon>
        <taxon>Brachybacterium</taxon>
    </lineage>
</organism>
<dbReference type="Proteomes" id="UP001164305">
    <property type="component" value="Chromosome"/>
</dbReference>
<evidence type="ECO:0000256" key="1">
    <source>
        <dbReference type="SAM" id="MobiDB-lite"/>
    </source>
</evidence>
<feature type="region of interest" description="Disordered" evidence="1">
    <location>
        <begin position="136"/>
        <end position="155"/>
    </location>
</feature>
<proteinExistence type="predicted"/>
<reference evidence="2" key="1">
    <citation type="submission" date="2022-10" db="EMBL/GenBank/DDBJ databases">
        <title>Whole-Genome Sequencing of Brachybacterium huguangmaarense BRM-3, Isolated from Betula schmidtii.</title>
        <authorList>
            <person name="Haam D."/>
        </authorList>
    </citation>
    <scope>NUCLEOTIDE SEQUENCE</scope>
    <source>
        <strain evidence="2">BRM-3</strain>
    </source>
</reference>
<dbReference type="RefSeq" id="WP_263594081.1">
    <property type="nucleotide sequence ID" value="NZ_CP107020.1"/>
</dbReference>
<evidence type="ECO:0000313" key="2">
    <source>
        <dbReference type="EMBL" id="UYG16868.1"/>
    </source>
</evidence>
<keyword evidence="3" id="KW-1185">Reference proteome</keyword>
<name>A0ABY6G102_9MICO</name>
<accession>A0ABY6G102</accession>
<dbReference type="EMBL" id="CP107020">
    <property type="protein sequence ID" value="UYG16868.1"/>
    <property type="molecule type" value="Genomic_DNA"/>
</dbReference>
<feature type="region of interest" description="Disordered" evidence="1">
    <location>
        <begin position="265"/>
        <end position="288"/>
    </location>
</feature>
<gene>
    <name evidence="2" type="ORF">BRM3_00020</name>
</gene>
<sequence length="414" mass="45384">METIEFARSDPFWPRVLVEDGALTLEVVGGADALHDPRRFRLPLRDAHLAVLRQDRSRHLLLWSALLPLCDDAGTGGPLDEDAGRSLLDPILLGSPEQVDAFFRTIRRHRGVLVAHGADPDLLDDGQALAATADVHETPSWHRAQEDEAARRRRQRGVRLSALDTAVLTYTGQLLHASTIPRRDPDAVDPGLLPAVLDVIATADGAAAGRPLLRDPRRGRTGVDREAWDEMTSTVEAALRRVHPGLSRDAVRSVSFLMCSEATDRGRRQPFDPEAAAPRAGAGGRPLTFTDDQEVARTWTPGDDLSAAEAFWSFVAERAGTDDEVFTLEDEHVGDGIQLHFSADSVARVRTVTGAVPGAETQYRVEYGLVDGLAHDRAIVRAYIDGGFAALEDLVRWTPDPAELEERRRRRAGR</sequence>
<dbReference type="InterPro" id="IPR045937">
    <property type="entry name" value="DUF6357"/>
</dbReference>
<feature type="compositionally biased region" description="Basic and acidic residues" evidence="1">
    <location>
        <begin position="136"/>
        <end position="150"/>
    </location>
</feature>
<evidence type="ECO:0000313" key="3">
    <source>
        <dbReference type="Proteomes" id="UP001164305"/>
    </source>
</evidence>